<dbReference type="PANTHER" id="PTHR40274">
    <property type="entry name" value="VIRGINIAMYCIN B LYASE"/>
    <property type="match status" value="1"/>
</dbReference>
<protein>
    <recommendedName>
        <fullName evidence="3">Virginiamycin B lyase</fullName>
    </recommendedName>
</protein>
<dbReference type="PANTHER" id="PTHR40274:SF3">
    <property type="entry name" value="VIRGINIAMYCIN B LYASE"/>
    <property type="match status" value="1"/>
</dbReference>
<dbReference type="OrthoDB" id="9812926at2"/>
<evidence type="ECO:0000313" key="2">
    <source>
        <dbReference type="Proteomes" id="UP000318126"/>
    </source>
</evidence>
<proteinExistence type="predicted"/>
<dbReference type="Gene3D" id="2.40.10.500">
    <property type="match status" value="1"/>
</dbReference>
<name>A0A553JNH5_SHEHA</name>
<reference evidence="2" key="1">
    <citation type="submission" date="2019-07" db="EMBL/GenBank/DDBJ databases">
        <title>Shewanella sp. YLB-08 draft genomic sequence.</title>
        <authorList>
            <person name="Yu L."/>
        </authorList>
    </citation>
    <scope>NUCLEOTIDE SEQUENCE [LARGE SCALE GENOMIC DNA]</scope>
    <source>
        <strain evidence="2">JCM 20706</strain>
    </source>
</reference>
<evidence type="ECO:0000313" key="1">
    <source>
        <dbReference type="EMBL" id="TRY14012.1"/>
    </source>
</evidence>
<accession>A0A553JNH5</accession>
<dbReference type="Proteomes" id="UP000318126">
    <property type="component" value="Unassembled WGS sequence"/>
</dbReference>
<dbReference type="Gene3D" id="2.130.10.10">
    <property type="entry name" value="YVTN repeat-like/Quinoprotein amine dehydrogenase"/>
    <property type="match status" value="1"/>
</dbReference>
<comment type="caution">
    <text evidence="1">The sequence shown here is derived from an EMBL/GenBank/DDBJ whole genome shotgun (WGS) entry which is preliminary data.</text>
</comment>
<dbReference type="AlphaFoldDB" id="A0A553JNH5"/>
<dbReference type="Pfam" id="PF24684">
    <property type="entry name" value="Vgb_lyase"/>
    <property type="match status" value="1"/>
</dbReference>
<dbReference type="RefSeq" id="WP_144040583.1">
    <property type="nucleotide sequence ID" value="NZ_BMPL01000014.1"/>
</dbReference>
<dbReference type="EMBL" id="VKGK01000014">
    <property type="protein sequence ID" value="TRY14012.1"/>
    <property type="molecule type" value="Genomic_DNA"/>
</dbReference>
<dbReference type="SUPFAM" id="SSF63829">
    <property type="entry name" value="Calcium-dependent phosphotriesterase"/>
    <property type="match status" value="1"/>
</dbReference>
<dbReference type="InterPro" id="IPR015943">
    <property type="entry name" value="WD40/YVTN_repeat-like_dom_sf"/>
</dbReference>
<keyword evidence="2" id="KW-1185">Reference proteome</keyword>
<dbReference type="InterPro" id="IPR051344">
    <property type="entry name" value="Vgb"/>
</dbReference>
<dbReference type="SUPFAM" id="SSF101898">
    <property type="entry name" value="NHL repeat"/>
    <property type="match status" value="1"/>
</dbReference>
<evidence type="ECO:0008006" key="3">
    <source>
        <dbReference type="Google" id="ProtNLM"/>
    </source>
</evidence>
<gene>
    <name evidence="1" type="ORF">FN961_12880</name>
</gene>
<sequence length="333" mass="36463">MGVNNSDVNNLDVNSSDINKIEFNVSDYKVPTPGSWPGNNLLEDKAGWLWFTEMLGNKIGAVNIHNKEFREYELSTPSSMPVGLAVEEDGTLWAALFRGNSLAKINPDSGEVIEYPLAEESALPSSLVLDGKNRLWMTQLGANQISLFNPETASFKGYPLPRQDSNPMQAIYDAQRDALWISCANDERSYLAKLDLGTMAYDVFLTPTPTAQPIGLMLHKGNVWVAQGGAGSIAKFTPDSGQWKEFKLPGDKSQPVKLALDNQERIWVSDGGGMGDVGGNQVAVFDQNTEQFDVVEMPVRGAKPMGITFAQDGNIWFTQQGANRISQIDIEGI</sequence>
<organism evidence="1 2">
    <name type="scientific">Shewanella hanedai</name>
    <name type="common">Alteromonas hanedai</name>
    <dbReference type="NCBI Taxonomy" id="25"/>
    <lineage>
        <taxon>Bacteria</taxon>
        <taxon>Pseudomonadati</taxon>
        <taxon>Pseudomonadota</taxon>
        <taxon>Gammaproteobacteria</taxon>
        <taxon>Alteromonadales</taxon>
        <taxon>Shewanellaceae</taxon>
        <taxon>Shewanella</taxon>
    </lineage>
</organism>